<dbReference type="PROSITE" id="PS51779">
    <property type="entry name" value="POTRA"/>
    <property type="match status" value="4"/>
</dbReference>
<evidence type="ECO:0000259" key="8">
    <source>
        <dbReference type="PROSITE" id="PS51779"/>
    </source>
</evidence>
<evidence type="ECO:0000256" key="1">
    <source>
        <dbReference type="ARBA" id="ARBA00004370"/>
    </source>
</evidence>
<feature type="domain" description="POTRA" evidence="8">
    <location>
        <begin position="355"/>
        <end position="429"/>
    </location>
</feature>
<keyword evidence="3" id="KW-0812">Transmembrane</keyword>
<dbReference type="InterPro" id="IPR000184">
    <property type="entry name" value="Bac_surfAg_D15"/>
</dbReference>
<organism evidence="9">
    <name type="scientific">hydrothermal vent metagenome</name>
    <dbReference type="NCBI Taxonomy" id="652676"/>
    <lineage>
        <taxon>unclassified sequences</taxon>
        <taxon>metagenomes</taxon>
        <taxon>ecological metagenomes</taxon>
    </lineage>
</organism>
<dbReference type="GO" id="GO:0051205">
    <property type="term" value="P:protein insertion into membrane"/>
    <property type="evidence" value="ECO:0007669"/>
    <property type="project" value="TreeGrafter"/>
</dbReference>
<keyword evidence="5" id="KW-0677">Repeat</keyword>
<dbReference type="EMBL" id="UOFQ01000063">
    <property type="protein sequence ID" value="VAW87361.1"/>
    <property type="molecule type" value="Genomic_DNA"/>
</dbReference>
<dbReference type="Pfam" id="PF07244">
    <property type="entry name" value="POTRA"/>
    <property type="match status" value="4"/>
</dbReference>
<evidence type="ECO:0000256" key="7">
    <source>
        <dbReference type="ARBA" id="ARBA00023237"/>
    </source>
</evidence>
<dbReference type="InterPro" id="IPR010827">
    <property type="entry name" value="BamA/TamA_POTRA"/>
</dbReference>
<keyword evidence="6" id="KW-0472">Membrane</keyword>
<dbReference type="PANTHER" id="PTHR12815:SF23">
    <property type="entry name" value="OUTER MEMBRANE PROTEIN ASSEMBLY FACTOR BAMA"/>
    <property type="match status" value="1"/>
</dbReference>
<evidence type="ECO:0000256" key="3">
    <source>
        <dbReference type="ARBA" id="ARBA00022692"/>
    </source>
</evidence>
<gene>
    <name evidence="9" type="ORF">MNBD_GAMMA17-1586</name>
</gene>
<evidence type="ECO:0000256" key="6">
    <source>
        <dbReference type="ARBA" id="ARBA00023136"/>
    </source>
</evidence>
<protein>
    <submittedName>
        <fullName evidence="9">Outer membrane protein assembly factor YaeT</fullName>
    </submittedName>
</protein>
<keyword evidence="4" id="KW-0732">Signal</keyword>
<dbReference type="GO" id="GO:1990063">
    <property type="term" value="C:Bam protein complex"/>
    <property type="evidence" value="ECO:0007669"/>
    <property type="project" value="TreeGrafter"/>
</dbReference>
<dbReference type="PANTHER" id="PTHR12815">
    <property type="entry name" value="SORTING AND ASSEMBLY MACHINERY SAMM50 PROTEIN FAMILY MEMBER"/>
    <property type="match status" value="1"/>
</dbReference>
<reference evidence="9" key="1">
    <citation type="submission" date="2018-06" db="EMBL/GenBank/DDBJ databases">
        <authorList>
            <person name="Zhirakovskaya E."/>
        </authorList>
    </citation>
    <scope>NUCLEOTIDE SEQUENCE</scope>
</reference>
<feature type="domain" description="POTRA" evidence="8">
    <location>
        <begin position="274"/>
        <end position="352"/>
    </location>
</feature>
<evidence type="ECO:0000313" key="9">
    <source>
        <dbReference type="EMBL" id="VAW87361.1"/>
    </source>
</evidence>
<feature type="domain" description="POTRA" evidence="8">
    <location>
        <begin position="186"/>
        <end position="271"/>
    </location>
</feature>
<keyword evidence="7" id="KW-0998">Cell outer membrane</keyword>
<sequence>MTGLRVVQMKLMLRVGALLLIGSFGVSSAWAFSPFTIQDVEIRGLERISLGTVLNYLPLSVGEQLDEARADNVIKELFKTGFFDDVTVASRGNVLVVMVRERPAIASIDIAGNKDIETEALNGALEQIGLTSGRVFDRSALDKVVRELERQYINQGQYGVKVESEVVTLEDGRVEIDIDINEGDAATIKQINLVGNHAYSDGVLRNKFQLDSPGIFSGGEQYSRFKLSADLESLRSYYLDRGYINFNIDSTQVTLSPDKQDMFISINVSEEHQYSIKEIRLVGDLVLSEAELRPLISLAEGDIFSRSKVTASTEALNSLLGEEGFAFANINAIPEVDKENHLVSLSFFIDPGRRVYVRRINISGNKNTKDEVVRREFRQMEGGWISTAQIDRSRVRVQRLGFFENINIETPSVPGAEGEVDVALSLDERASGSLTAGIGFSQTQGMLINASISQDNFMGSGKRITTNINNSDVNTVYSFSYNNPYYTVNGVSRGFNLSFRETDAARANIASYTSDQYGVGVNYGFPLNEFNRASLGIAYESTNIQTSVLTPQSVLDFLNANSDEFDIYKLTLGWSHDTRDRTIFANDGLLVSLSNTIALPGSGLEYYKVDVRAMKFQPITKRVTLLVKGTVGYGDSYSDTTRLPFFEHYYAGGSSSVRGYEGNSLGPQENNVSQGGVLKVVGNLELIVPMPFVDEDNRSLRLSGFYDIGNVFTSGSDYDSAELRTSTGIALIWMSPIAPLTFSYAFPLNDKEGDKLERFQFTLGSFFF</sequence>
<name>A0A3B0Z743_9ZZZZ</name>
<dbReference type="InterPro" id="IPR039910">
    <property type="entry name" value="D15-like"/>
</dbReference>
<dbReference type="PIRSF" id="PIRSF006076">
    <property type="entry name" value="OM_assembly_OMP85"/>
    <property type="match status" value="1"/>
</dbReference>
<dbReference type="GO" id="GO:0043165">
    <property type="term" value="P:Gram-negative-bacterium-type cell outer membrane assembly"/>
    <property type="evidence" value="ECO:0007669"/>
    <property type="project" value="TreeGrafter"/>
</dbReference>
<dbReference type="NCBIfam" id="TIGR03303">
    <property type="entry name" value="OM_YaeT"/>
    <property type="match status" value="1"/>
</dbReference>
<dbReference type="Pfam" id="PF01103">
    <property type="entry name" value="Omp85"/>
    <property type="match status" value="1"/>
</dbReference>
<accession>A0A3B0Z743</accession>
<feature type="domain" description="POTRA" evidence="8">
    <location>
        <begin position="35"/>
        <end position="102"/>
    </location>
</feature>
<dbReference type="InterPro" id="IPR023707">
    <property type="entry name" value="OM_assembly_BamA"/>
</dbReference>
<evidence type="ECO:0000256" key="2">
    <source>
        <dbReference type="ARBA" id="ARBA00022452"/>
    </source>
</evidence>
<dbReference type="InterPro" id="IPR034746">
    <property type="entry name" value="POTRA"/>
</dbReference>
<dbReference type="Gene3D" id="3.10.20.310">
    <property type="entry name" value="membrane protein fhac"/>
    <property type="match status" value="5"/>
</dbReference>
<evidence type="ECO:0000256" key="4">
    <source>
        <dbReference type="ARBA" id="ARBA00022729"/>
    </source>
</evidence>
<keyword evidence="2" id="KW-1134">Transmembrane beta strand</keyword>
<evidence type="ECO:0000256" key="5">
    <source>
        <dbReference type="ARBA" id="ARBA00022737"/>
    </source>
</evidence>
<proteinExistence type="inferred from homology"/>
<dbReference type="Gene3D" id="2.40.160.50">
    <property type="entry name" value="membrane protein fhac: a member of the omp85/tpsb transporter family"/>
    <property type="match status" value="1"/>
</dbReference>
<comment type="subcellular location">
    <subcellularLocation>
        <location evidence="1">Membrane</location>
    </subcellularLocation>
</comment>
<dbReference type="AlphaFoldDB" id="A0A3B0Z743"/>
<dbReference type="HAMAP" id="MF_01430">
    <property type="entry name" value="OM_assembly_BamA"/>
    <property type="match status" value="1"/>
</dbReference>